<feature type="domain" description="GGDEF" evidence="3">
    <location>
        <begin position="385"/>
        <end position="516"/>
    </location>
</feature>
<evidence type="ECO:0000259" key="3">
    <source>
        <dbReference type="PROSITE" id="PS50887"/>
    </source>
</evidence>
<protein>
    <submittedName>
        <fullName evidence="4">Sensor domain-containing diguanylate cyclase</fullName>
    </submittedName>
</protein>
<keyword evidence="1" id="KW-1133">Transmembrane helix</keyword>
<accession>A0ABT5FH69</accession>
<proteinExistence type="predicted"/>
<keyword evidence="1" id="KW-0812">Transmembrane</keyword>
<evidence type="ECO:0000313" key="5">
    <source>
        <dbReference type="Proteomes" id="UP001528411"/>
    </source>
</evidence>
<feature type="domain" description="PAC" evidence="2">
    <location>
        <begin position="304"/>
        <end position="357"/>
    </location>
</feature>
<keyword evidence="5" id="KW-1185">Reference proteome</keyword>
<dbReference type="InterPro" id="IPR000014">
    <property type="entry name" value="PAS"/>
</dbReference>
<dbReference type="PROSITE" id="PS50113">
    <property type="entry name" value="PAC"/>
    <property type="match status" value="1"/>
</dbReference>
<feature type="transmembrane region" description="Helical" evidence="1">
    <location>
        <begin position="6"/>
        <end position="30"/>
    </location>
</feature>
<dbReference type="InterPro" id="IPR052155">
    <property type="entry name" value="Biofilm_reg_signaling"/>
</dbReference>
<reference evidence="4 5" key="1">
    <citation type="submission" date="2023-01" db="EMBL/GenBank/DDBJ databases">
        <title>Psychrosphaera sp. nov., isolated from marine algae.</title>
        <authorList>
            <person name="Bayburt H."/>
            <person name="Choi B.J."/>
            <person name="Kim J.M."/>
            <person name="Choi D.G."/>
            <person name="Jeon C.O."/>
        </authorList>
    </citation>
    <scope>NUCLEOTIDE SEQUENCE [LARGE SCALE GENOMIC DNA]</scope>
    <source>
        <strain evidence="4 5">G1-22</strain>
    </source>
</reference>
<dbReference type="PANTHER" id="PTHR44757:SF2">
    <property type="entry name" value="BIOFILM ARCHITECTURE MAINTENANCE PROTEIN MBAA"/>
    <property type="match status" value="1"/>
</dbReference>
<dbReference type="Pfam" id="PF00990">
    <property type="entry name" value="GGDEF"/>
    <property type="match status" value="1"/>
</dbReference>
<dbReference type="EMBL" id="JAQOMS010000002">
    <property type="protein sequence ID" value="MDC2890542.1"/>
    <property type="molecule type" value="Genomic_DNA"/>
</dbReference>
<dbReference type="PANTHER" id="PTHR44757">
    <property type="entry name" value="DIGUANYLATE CYCLASE DGCP"/>
    <property type="match status" value="1"/>
</dbReference>
<organism evidence="4 5">
    <name type="scientific">Psychrosphaera algicola</name>
    <dbReference type="NCBI Taxonomy" id="3023714"/>
    <lineage>
        <taxon>Bacteria</taxon>
        <taxon>Pseudomonadati</taxon>
        <taxon>Pseudomonadota</taxon>
        <taxon>Gammaproteobacteria</taxon>
        <taxon>Alteromonadales</taxon>
        <taxon>Pseudoalteromonadaceae</taxon>
        <taxon>Psychrosphaera</taxon>
    </lineage>
</organism>
<dbReference type="InterPro" id="IPR000700">
    <property type="entry name" value="PAS-assoc_C"/>
</dbReference>
<gene>
    <name evidence="4" type="ORF">PN838_19575</name>
</gene>
<evidence type="ECO:0000313" key="4">
    <source>
        <dbReference type="EMBL" id="MDC2890542.1"/>
    </source>
</evidence>
<dbReference type="Proteomes" id="UP001528411">
    <property type="component" value="Unassembled WGS sequence"/>
</dbReference>
<dbReference type="NCBIfam" id="TIGR00254">
    <property type="entry name" value="GGDEF"/>
    <property type="match status" value="1"/>
</dbReference>
<dbReference type="InterPro" id="IPR013767">
    <property type="entry name" value="PAS_fold"/>
</dbReference>
<name>A0ABT5FH69_9GAMM</name>
<dbReference type="RefSeq" id="WP_215965236.1">
    <property type="nucleotide sequence ID" value="NZ_JAQOMS010000002.1"/>
</dbReference>
<sequence>MNKSGLLIRLALIIIFAALAIGFLSAQIFYRITYLDTVQDTKNEISQLYSTVSATASVAAYLEDTEMANDVLKGLVSNNVVLAAEFKTSNLKLIDGVLAQSDNAKSEFDIPSPFIKEDTVGKLILYHDEKYIQQHAQQIGQNNATALVTQAIFVTLITIFIAYVLITKPILSVGSALGKVKPGTEDRLSYPVFHTSSEIGVLVDDVNFLLDKAYNSFQEETKLRQDIEFLEKRFRMLFENSISPIILTEPSGNIILFNKAFEVLLSKLGKHFKKNFGVLLEEIFVDREQLKDVVELAISSDEIATGEFKLVSEDPSSDTVWVQIVVTTIVSEDLKEYYQLTLHDISKRRKQLEKLSELADYDQLTNILNRHGAEVQIKQLIADQIPFAFILLDLNGFKQVNDIYGHDAGDEILRHVAKQLLISLRKRDIACRWGGDEFVVVLPGISKEDLVKLSEKIYDKIAKPYYLNNQDMQVAVGSSMGVTFYPDDHTDLKSLVKLADQAMYRAKRNKQTAPSEYIKFAFDQDSSGGVK</sequence>
<dbReference type="PROSITE" id="PS50887">
    <property type="entry name" value="GGDEF"/>
    <property type="match status" value="1"/>
</dbReference>
<dbReference type="Pfam" id="PF00989">
    <property type="entry name" value="PAS"/>
    <property type="match status" value="1"/>
</dbReference>
<dbReference type="NCBIfam" id="TIGR00229">
    <property type="entry name" value="sensory_box"/>
    <property type="match status" value="1"/>
</dbReference>
<evidence type="ECO:0000259" key="2">
    <source>
        <dbReference type="PROSITE" id="PS50113"/>
    </source>
</evidence>
<dbReference type="SMART" id="SM00267">
    <property type="entry name" value="GGDEF"/>
    <property type="match status" value="1"/>
</dbReference>
<dbReference type="InterPro" id="IPR000160">
    <property type="entry name" value="GGDEF_dom"/>
</dbReference>
<evidence type="ECO:0000256" key="1">
    <source>
        <dbReference type="SAM" id="Phobius"/>
    </source>
</evidence>
<keyword evidence="1" id="KW-0472">Membrane</keyword>
<feature type="transmembrane region" description="Helical" evidence="1">
    <location>
        <begin position="144"/>
        <end position="166"/>
    </location>
</feature>
<comment type="caution">
    <text evidence="4">The sequence shown here is derived from an EMBL/GenBank/DDBJ whole genome shotgun (WGS) entry which is preliminary data.</text>
</comment>
<dbReference type="CDD" id="cd01949">
    <property type="entry name" value="GGDEF"/>
    <property type="match status" value="1"/>
</dbReference>